<accession>T0HVA2</accession>
<dbReference type="AlphaFoldDB" id="T0HVA2"/>
<reference evidence="1 2" key="1">
    <citation type="journal article" date="2013" name="Genome Announc.">
        <title>Draft Genome Sequence of Sphingobium lactosutens Strain DS20T, Isolated from a Hexachlorocyclohexane Dumpsite.</title>
        <authorList>
            <person name="Kumar R."/>
            <person name="Dwivedi V."/>
            <person name="Negi V."/>
            <person name="Khurana J.P."/>
            <person name="Lal R."/>
        </authorList>
    </citation>
    <scope>NUCLEOTIDE SEQUENCE [LARGE SCALE GENOMIC DNA]</scope>
    <source>
        <strain evidence="1 2">DS20</strain>
    </source>
</reference>
<comment type="caution">
    <text evidence="1">The sequence shown here is derived from an EMBL/GenBank/DDBJ whole genome shotgun (WGS) entry which is preliminary data.</text>
</comment>
<organism evidence="1 2">
    <name type="scientific">Sphingobium lactosutens DS20</name>
    <dbReference type="NCBI Taxonomy" id="1331060"/>
    <lineage>
        <taxon>Bacteria</taxon>
        <taxon>Pseudomonadati</taxon>
        <taxon>Pseudomonadota</taxon>
        <taxon>Alphaproteobacteria</taxon>
        <taxon>Sphingomonadales</taxon>
        <taxon>Sphingomonadaceae</taxon>
        <taxon>Sphingobium</taxon>
    </lineage>
</organism>
<dbReference type="EMBL" id="ATDP01000072">
    <property type="protein sequence ID" value="EQB17062.1"/>
    <property type="molecule type" value="Genomic_DNA"/>
</dbReference>
<proteinExistence type="predicted"/>
<sequence>MTVISMAMSKEVAAQVAAQLTQAWAIRSGVKKPDPAKPIEDQVITIYNRLLVAVQQLDR</sequence>
<dbReference type="Proteomes" id="UP000015531">
    <property type="component" value="Unassembled WGS sequence"/>
</dbReference>
<keyword evidence="2" id="KW-1185">Reference proteome</keyword>
<protein>
    <submittedName>
        <fullName evidence="1">Uncharacterized protein</fullName>
    </submittedName>
</protein>
<evidence type="ECO:0000313" key="2">
    <source>
        <dbReference type="Proteomes" id="UP000015531"/>
    </source>
</evidence>
<dbReference type="PATRIC" id="fig|1331060.3.peg.992"/>
<gene>
    <name evidence="1" type="ORF">RLDS_05335</name>
</gene>
<name>T0HVA2_9SPHN</name>
<evidence type="ECO:0000313" key="1">
    <source>
        <dbReference type="EMBL" id="EQB17062.1"/>
    </source>
</evidence>